<dbReference type="PROSITE" id="PS00107">
    <property type="entry name" value="PROTEIN_KINASE_ATP"/>
    <property type="match status" value="1"/>
</dbReference>
<evidence type="ECO:0000256" key="7">
    <source>
        <dbReference type="ARBA" id="ARBA00022741"/>
    </source>
</evidence>
<dbReference type="InterPro" id="IPR032872">
    <property type="entry name" value="WAK_assoc_C"/>
</dbReference>
<dbReference type="Gene3D" id="3.30.200.20">
    <property type="entry name" value="Phosphorylase Kinase, domain 1"/>
    <property type="match status" value="1"/>
</dbReference>
<evidence type="ECO:0000256" key="18">
    <source>
        <dbReference type="SAM" id="SignalP"/>
    </source>
</evidence>
<dbReference type="PROSITE" id="PS00108">
    <property type="entry name" value="PROTEIN_KINASE_ST"/>
    <property type="match status" value="1"/>
</dbReference>
<keyword evidence="6 18" id="KW-0732">Signal</keyword>
<evidence type="ECO:0000256" key="8">
    <source>
        <dbReference type="ARBA" id="ARBA00022777"/>
    </source>
</evidence>
<evidence type="ECO:0000313" key="20">
    <source>
        <dbReference type="EMBL" id="GMH20662.1"/>
    </source>
</evidence>
<dbReference type="GO" id="GO:0005524">
    <property type="term" value="F:ATP binding"/>
    <property type="evidence" value="ECO:0007669"/>
    <property type="project" value="UniProtKB-UniRule"/>
</dbReference>
<keyword evidence="5 17" id="KW-0812">Transmembrane</keyword>
<feature type="transmembrane region" description="Helical" evidence="17">
    <location>
        <begin position="263"/>
        <end position="286"/>
    </location>
</feature>
<dbReference type="EMBL" id="BSYO01000022">
    <property type="protein sequence ID" value="GMH20662.1"/>
    <property type="molecule type" value="Genomic_DNA"/>
</dbReference>
<evidence type="ECO:0000256" key="15">
    <source>
        <dbReference type="PROSITE-ProRule" id="PRU10141"/>
    </source>
</evidence>
<evidence type="ECO:0000256" key="11">
    <source>
        <dbReference type="ARBA" id="ARBA00023136"/>
    </source>
</evidence>
<dbReference type="PANTHER" id="PTHR46008">
    <property type="entry name" value="LEAF RUST 10 DISEASE-RESISTANCE LOCUS RECEPTOR-LIKE PROTEIN KINASE-LIKE 1.4"/>
    <property type="match status" value="1"/>
</dbReference>
<comment type="subcellular location">
    <subcellularLocation>
        <location evidence="1">Membrane</location>
        <topology evidence="1">Single-pass membrane protein</topology>
    </subcellularLocation>
</comment>
<dbReference type="Proteomes" id="UP001279734">
    <property type="component" value="Unassembled WGS sequence"/>
</dbReference>
<keyword evidence="21" id="KW-1185">Reference proteome</keyword>
<dbReference type="SUPFAM" id="SSF56112">
    <property type="entry name" value="Protein kinase-like (PK-like)"/>
    <property type="match status" value="1"/>
</dbReference>
<dbReference type="PROSITE" id="PS50011">
    <property type="entry name" value="PROTEIN_KINASE_DOM"/>
    <property type="match status" value="1"/>
</dbReference>
<evidence type="ECO:0000256" key="2">
    <source>
        <dbReference type="ARBA" id="ARBA00012513"/>
    </source>
</evidence>
<dbReference type="FunFam" id="1.10.510.10:FF:000161">
    <property type="entry name" value="Wall-associated receptor kinase-like 20"/>
    <property type="match status" value="1"/>
</dbReference>
<keyword evidence="10 17" id="KW-1133">Transmembrane helix</keyword>
<keyword evidence="9 15" id="KW-0067">ATP-binding</keyword>
<keyword evidence="11 17" id="KW-0472">Membrane</keyword>
<dbReference type="InterPro" id="IPR001245">
    <property type="entry name" value="Ser-Thr/Tyr_kinase_cat_dom"/>
</dbReference>
<feature type="chain" id="PRO_5042119394" description="non-specific serine/threonine protein kinase" evidence="18">
    <location>
        <begin position="27"/>
        <end position="706"/>
    </location>
</feature>
<dbReference type="EC" id="2.7.11.1" evidence="2"/>
<dbReference type="AlphaFoldDB" id="A0AAD3T132"/>
<dbReference type="InterPro" id="IPR000719">
    <property type="entry name" value="Prot_kinase_dom"/>
</dbReference>
<evidence type="ECO:0000256" key="12">
    <source>
        <dbReference type="ARBA" id="ARBA00023180"/>
    </source>
</evidence>
<feature type="compositionally biased region" description="Polar residues" evidence="16">
    <location>
        <begin position="303"/>
        <end position="320"/>
    </location>
</feature>
<organism evidence="20 21">
    <name type="scientific">Nepenthes gracilis</name>
    <name type="common">Slender pitcher plant</name>
    <dbReference type="NCBI Taxonomy" id="150966"/>
    <lineage>
        <taxon>Eukaryota</taxon>
        <taxon>Viridiplantae</taxon>
        <taxon>Streptophyta</taxon>
        <taxon>Embryophyta</taxon>
        <taxon>Tracheophyta</taxon>
        <taxon>Spermatophyta</taxon>
        <taxon>Magnoliopsida</taxon>
        <taxon>eudicotyledons</taxon>
        <taxon>Gunneridae</taxon>
        <taxon>Pentapetalae</taxon>
        <taxon>Caryophyllales</taxon>
        <taxon>Nepenthaceae</taxon>
        <taxon>Nepenthes</taxon>
    </lineage>
</organism>
<comment type="caution">
    <text evidence="20">The sequence shown here is derived from an EMBL/GenBank/DDBJ whole genome shotgun (WGS) entry which is preliminary data.</text>
</comment>
<evidence type="ECO:0000256" key="17">
    <source>
        <dbReference type="SAM" id="Phobius"/>
    </source>
</evidence>
<comment type="catalytic activity">
    <reaction evidence="13">
        <text>L-threonyl-[protein] + ATP = O-phospho-L-threonyl-[protein] + ADP + H(+)</text>
        <dbReference type="Rhea" id="RHEA:46608"/>
        <dbReference type="Rhea" id="RHEA-COMP:11060"/>
        <dbReference type="Rhea" id="RHEA-COMP:11605"/>
        <dbReference type="ChEBI" id="CHEBI:15378"/>
        <dbReference type="ChEBI" id="CHEBI:30013"/>
        <dbReference type="ChEBI" id="CHEBI:30616"/>
        <dbReference type="ChEBI" id="CHEBI:61977"/>
        <dbReference type="ChEBI" id="CHEBI:456216"/>
        <dbReference type="EC" id="2.7.11.1"/>
    </reaction>
</comment>
<feature type="binding site" evidence="15">
    <location>
        <position position="415"/>
    </location>
    <ligand>
        <name>ATP</name>
        <dbReference type="ChEBI" id="CHEBI:30616"/>
    </ligand>
</feature>
<evidence type="ECO:0000256" key="9">
    <source>
        <dbReference type="ARBA" id="ARBA00022840"/>
    </source>
</evidence>
<dbReference type="SMART" id="SM00220">
    <property type="entry name" value="S_TKc"/>
    <property type="match status" value="1"/>
</dbReference>
<accession>A0AAD3T132</accession>
<reference evidence="20" key="1">
    <citation type="submission" date="2023-05" db="EMBL/GenBank/DDBJ databases">
        <title>Nepenthes gracilis genome sequencing.</title>
        <authorList>
            <person name="Fukushima K."/>
        </authorList>
    </citation>
    <scope>NUCLEOTIDE SEQUENCE</scope>
    <source>
        <strain evidence="20">SING2019-196</strain>
    </source>
</reference>
<dbReference type="Pfam" id="PF07714">
    <property type="entry name" value="PK_Tyr_Ser-Thr"/>
    <property type="match status" value="1"/>
</dbReference>
<proteinExistence type="predicted"/>
<dbReference type="GO" id="GO:0005886">
    <property type="term" value="C:plasma membrane"/>
    <property type="evidence" value="ECO:0007669"/>
    <property type="project" value="UniProtKB-ARBA"/>
</dbReference>
<evidence type="ECO:0000256" key="5">
    <source>
        <dbReference type="ARBA" id="ARBA00022692"/>
    </source>
</evidence>
<comment type="catalytic activity">
    <reaction evidence="14">
        <text>L-seryl-[protein] + ATP = O-phospho-L-seryl-[protein] + ADP + H(+)</text>
        <dbReference type="Rhea" id="RHEA:17989"/>
        <dbReference type="Rhea" id="RHEA-COMP:9863"/>
        <dbReference type="Rhea" id="RHEA-COMP:11604"/>
        <dbReference type="ChEBI" id="CHEBI:15378"/>
        <dbReference type="ChEBI" id="CHEBI:29999"/>
        <dbReference type="ChEBI" id="CHEBI:30616"/>
        <dbReference type="ChEBI" id="CHEBI:83421"/>
        <dbReference type="ChEBI" id="CHEBI:456216"/>
        <dbReference type="EC" id="2.7.11.1"/>
    </reaction>
</comment>
<evidence type="ECO:0000256" key="3">
    <source>
        <dbReference type="ARBA" id="ARBA00022527"/>
    </source>
</evidence>
<feature type="signal peptide" evidence="18">
    <location>
        <begin position="1"/>
        <end position="26"/>
    </location>
</feature>
<keyword evidence="12" id="KW-0325">Glycoprotein</keyword>
<evidence type="ECO:0000259" key="19">
    <source>
        <dbReference type="PROSITE" id="PS50011"/>
    </source>
</evidence>
<dbReference type="Gene3D" id="1.10.510.10">
    <property type="entry name" value="Transferase(Phosphotransferase) domain 1"/>
    <property type="match status" value="1"/>
</dbReference>
<sequence length="706" mass="78519">MDSQFPSSFFFSILFIISMEIRSSWSQNPQFQNCVNETIQCGNINIGYPFYGQNRPSYCGHPGFELYCNGKNLEITIDSIKHYVLSVDTAATTLTVAREDYWPGHCPASLVNTTIDFSLFSYTNEDENITIYYNCSSSTSSSAGWQSSQFMCPGSTATGYFSAASGSNGNLEAGCSSSVFVPVYKSVVAKMDGQVNQGTLMAILSSGFGLQWFADNNRCDDCQKSGGECGYDWNNGEFQCYCSSDSSRCRQTVSGSKSKKTGVGVGIATGVVGIIALLGCWSFFILRRRKRLISHAKSKDLHSTPSNSNTDSNRDLPSSNGFTTTQTTSGFFTTTHTTTDFTTAHTTSYSQNIPSYASSKLKPEKGSNYFGVQVFSYTELEEATNNFDKSRELGDGGFGAVYYGELPDGRAVAVKRLYENNYKRVGQFMNEIEIIARLCHKNLVTLYGCTSKRSQELILVYEYISNGTVADHLHGKRSELQLLTWPIRLNVAVQTADALAYLHASDVIHRDVKTTNILLDGNFQVKVADFGLSRLFPNHATHVSTAPQGSPGYVDPEYYNLFRLTEKSDVYSFGVVLIELISSKEAMDTSRRGMDANLACMAVDRIQKNKEFHELVDPRLGFEEDYNVQETIKLVLELAFQCLQQERDLRPSMMEAFLVLKGIQKRFSSQQKQVMVDIKDEDLALLKNVPPPLSPETRVVISKGRR</sequence>
<dbReference type="Pfam" id="PF13947">
    <property type="entry name" value="GUB_WAK_bind"/>
    <property type="match status" value="1"/>
</dbReference>
<evidence type="ECO:0000256" key="4">
    <source>
        <dbReference type="ARBA" id="ARBA00022679"/>
    </source>
</evidence>
<dbReference type="InterPro" id="IPR017441">
    <property type="entry name" value="Protein_kinase_ATP_BS"/>
</dbReference>
<dbReference type="GO" id="GO:0004674">
    <property type="term" value="F:protein serine/threonine kinase activity"/>
    <property type="evidence" value="ECO:0007669"/>
    <property type="project" value="UniProtKB-KW"/>
</dbReference>
<feature type="region of interest" description="Disordered" evidence="16">
    <location>
        <begin position="297"/>
        <end position="320"/>
    </location>
</feature>
<keyword evidence="3" id="KW-0723">Serine/threonine-protein kinase</keyword>
<dbReference type="InterPro" id="IPR025287">
    <property type="entry name" value="WAK_GUB"/>
</dbReference>
<evidence type="ECO:0000256" key="10">
    <source>
        <dbReference type="ARBA" id="ARBA00022989"/>
    </source>
</evidence>
<protein>
    <recommendedName>
        <fullName evidence="2">non-specific serine/threonine protein kinase</fullName>
        <ecNumber evidence="2">2.7.11.1</ecNumber>
    </recommendedName>
</protein>
<evidence type="ECO:0000256" key="6">
    <source>
        <dbReference type="ARBA" id="ARBA00022729"/>
    </source>
</evidence>
<keyword evidence="4" id="KW-0808">Transferase</keyword>
<evidence type="ECO:0000256" key="16">
    <source>
        <dbReference type="SAM" id="MobiDB-lite"/>
    </source>
</evidence>
<gene>
    <name evidence="20" type="ORF">Nepgr_022503</name>
</gene>
<dbReference type="InterPro" id="IPR011009">
    <property type="entry name" value="Kinase-like_dom_sf"/>
</dbReference>
<evidence type="ECO:0000256" key="13">
    <source>
        <dbReference type="ARBA" id="ARBA00047899"/>
    </source>
</evidence>
<keyword evidence="8" id="KW-0418">Kinase</keyword>
<evidence type="ECO:0000313" key="21">
    <source>
        <dbReference type="Proteomes" id="UP001279734"/>
    </source>
</evidence>
<dbReference type="GO" id="GO:0030247">
    <property type="term" value="F:polysaccharide binding"/>
    <property type="evidence" value="ECO:0007669"/>
    <property type="project" value="InterPro"/>
</dbReference>
<dbReference type="Pfam" id="PF14380">
    <property type="entry name" value="WAK_assoc"/>
    <property type="match status" value="1"/>
</dbReference>
<dbReference type="InterPro" id="IPR008271">
    <property type="entry name" value="Ser/Thr_kinase_AS"/>
</dbReference>
<name>A0AAD3T132_NEPGR</name>
<evidence type="ECO:0000256" key="1">
    <source>
        <dbReference type="ARBA" id="ARBA00004167"/>
    </source>
</evidence>
<evidence type="ECO:0000256" key="14">
    <source>
        <dbReference type="ARBA" id="ARBA00048679"/>
    </source>
</evidence>
<keyword evidence="7 15" id="KW-0547">Nucleotide-binding</keyword>
<feature type="domain" description="Protein kinase" evidence="19">
    <location>
        <begin position="387"/>
        <end position="667"/>
    </location>
</feature>
<dbReference type="PANTHER" id="PTHR46008:SF34">
    <property type="entry name" value="PROTEIN KINASE DOMAIN-CONTAINING PROTEIN"/>
    <property type="match status" value="1"/>
</dbReference>